<feature type="transmembrane region" description="Helical" evidence="6">
    <location>
        <begin position="394"/>
        <end position="415"/>
    </location>
</feature>
<dbReference type="Proteomes" id="UP000325286">
    <property type="component" value="Chromosome"/>
</dbReference>
<evidence type="ECO:0000256" key="2">
    <source>
        <dbReference type="ARBA" id="ARBA00022741"/>
    </source>
</evidence>
<dbReference type="KEGG" id="rul:UC8_03020"/>
<proteinExistence type="predicted"/>
<dbReference type="GO" id="GO:0005524">
    <property type="term" value="F:ATP binding"/>
    <property type="evidence" value="ECO:0007669"/>
    <property type="project" value="UniProtKB-UniRule"/>
</dbReference>
<dbReference type="InterPro" id="IPR011009">
    <property type="entry name" value="Kinase-like_dom_sf"/>
</dbReference>
<evidence type="ECO:0000259" key="7">
    <source>
        <dbReference type="PROSITE" id="PS50011"/>
    </source>
</evidence>
<evidence type="ECO:0000256" key="1">
    <source>
        <dbReference type="ARBA" id="ARBA00022679"/>
    </source>
</evidence>
<dbReference type="PANTHER" id="PTHR43289">
    <property type="entry name" value="MITOGEN-ACTIVATED PROTEIN KINASE KINASE KINASE 20-RELATED"/>
    <property type="match status" value="1"/>
</dbReference>
<dbReference type="Gene3D" id="3.30.200.20">
    <property type="entry name" value="Phosphorylase Kinase, domain 1"/>
    <property type="match status" value="1"/>
</dbReference>
<sequence length="660" mass="74395">MKLGRPIDQQRLSSVIQRFQREHQCGRRPPLGVLLAEVSDAEKPALFRELLSVELWSLRAAGGNPCQETYLHQYADYSDIIRELFAAVGSFTVSMNATTSQTSSSDSSLVECVLSESGWPQLQRYRLLERLGKGGFGEVWRAFDEQDQRYVAIKGPRTDCVVTPGRVEKFLAEARRTREVNIAGLVRVLDVVHGDGPSGNRSVCFIVMELMEGGSLADRISQASRRQAIHWLAQVADTLAELHRHGIVHRDVKPENILFDKKNRPYLSDFGLAATESEQLAERPGLLGTAAYMSPEQARGTHVDRRADIYSLGVVLYRILADDRFPYLANNRQELLDQLLDDRVVPRALPDTVPARLVRVCERCIAKPVSQRYRSAKQLAWDLRAWRDRFRNRAVLAVLGVLLITGTVAAAYSTFVLSRPPATLVTVAPSQPQSQLEPRLHEGEVLAMLPMAAVTEASVRPHRALPVDQVVWPYNEGTDWSVTDRGNTLQVSTNHTSLIGVGQLRKGQDLTFEFDLEQLNWTGMAGVFVGHRKKDDQRMRFEVIELRNYDTHFECLRAIREYQRTPDGLGDFQLARARIPPPRGPQTMTLKIKAGRIDEVRWGGEPLPALVQISPRDARHVEDCRGEIGFFNLNSSAAFSHLKLDHTPFRMQRPDTKDNF</sequence>
<accession>A0A5B9QLE2</accession>
<feature type="binding site" evidence="5">
    <location>
        <position position="154"/>
    </location>
    <ligand>
        <name>ATP</name>
        <dbReference type="ChEBI" id="CHEBI:30616"/>
    </ligand>
</feature>
<dbReference type="InterPro" id="IPR008271">
    <property type="entry name" value="Ser/Thr_kinase_AS"/>
</dbReference>
<dbReference type="PROSITE" id="PS00108">
    <property type="entry name" value="PROTEIN_KINASE_ST"/>
    <property type="match status" value="1"/>
</dbReference>
<dbReference type="InterPro" id="IPR000719">
    <property type="entry name" value="Prot_kinase_dom"/>
</dbReference>
<dbReference type="AlphaFoldDB" id="A0A5B9QLE2"/>
<keyword evidence="9" id="KW-1185">Reference proteome</keyword>
<keyword evidence="4 5" id="KW-0067">ATP-binding</keyword>
<dbReference type="OrthoDB" id="6111975at2"/>
<dbReference type="EC" id="2.7.11.1" evidence="8"/>
<protein>
    <submittedName>
        <fullName evidence="8">Serine/threonine-protein kinase PknB</fullName>
        <ecNumber evidence="8">2.7.11.1</ecNumber>
    </submittedName>
</protein>
<dbReference type="GO" id="GO:0004674">
    <property type="term" value="F:protein serine/threonine kinase activity"/>
    <property type="evidence" value="ECO:0007669"/>
    <property type="project" value="UniProtKB-EC"/>
</dbReference>
<dbReference type="InterPro" id="IPR017441">
    <property type="entry name" value="Protein_kinase_ATP_BS"/>
</dbReference>
<reference evidence="8 9" key="1">
    <citation type="submission" date="2019-08" db="EMBL/GenBank/DDBJ databases">
        <title>Deep-cultivation of Planctomycetes and their phenomic and genomic characterization uncovers novel biology.</title>
        <authorList>
            <person name="Wiegand S."/>
            <person name="Jogler M."/>
            <person name="Boedeker C."/>
            <person name="Pinto D."/>
            <person name="Vollmers J."/>
            <person name="Rivas-Marin E."/>
            <person name="Kohn T."/>
            <person name="Peeters S.H."/>
            <person name="Heuer A."/>
            <person name="Rast P."/>
            <person name="Oberbeckmann S."/>
            <person name="Bunk B."/>
            <person name="Jeske O."/>
            <person name="Meyerdierks A."/>
            <person name="Storesund J.E."/>
            <person name="Kallscheuer N."/>
            <person name="Luecker S."/>
            <person name="Lage O.M."/>
            <person name="Pohl T."/>
            <person name="Merkel B.J."/>
            <person name="Hornburger P."/>
            <person name="Mueller R.-W."/>
            <person name="Bruemmer F."/>
            <person name="Labrenz M."/>
            <person name="Spormann A.M."/>
            <person name="Op den Camp H."/>
            <person name="Overmann J."/>
            <person name="Amann R."/>
            <person name="Jetten M.S.M."/>
            <person name="Mascher T."/>
            <person name="Medema M.H."/>
            <person name="Devos D.P."/>
            <person name="Kaster A.-K."/>
            <person name="Ovreas L."/>
            <person name="Rohde M."/>
            <person name="Galperin M.Y."/>
            <person name="Jogler C."/>
        </authorList>
    </citation>
    <scope>NUCLEOTIDE SEQUENCE [LARGE SCALE GENOMIC DNA]</scope>
    <source>
        <strain evidence="8 9">UC8</strain>
    </source>
</reference>
<dbReference type="CDD" id="cd14014">
    <property type="entry name" value="STKc_PknB_like"/>
    <property type="match status" value="1"/>
</dbReference>
<dbReference type="SUPFAM" id="SSF56112">
    <property type="entry name" value="Protein kinase-like (PK-like)"/>
    <property type="match status" value="1"/>
</dbReference>
<dbReference type="Gene3D" id="1.10.510.10">
    <property type="entry name" value="Transferase(Phosphotransferase) domain 1"/>
    <property type="match status" value="1"/>
</dbReference>
<dbReference type="PANTHER" id="PTHR43289:SF6">
    <property type="entry name" value="SERINE_THREONINE-PROTEIN KINASE NEKL-3"/>
    <property type="match status" value="1"/>
</dbReference>
<keyword evidence="1 8" id="KW-0808">Transferase</keyword>
<dbReference type="Pfam" id="PF00069">
    <property type="entry name" value="Pkinase"/>
    <property type="match status" value="1"/>
</dbReference>
<evidence type="ECO:0000313" key="9">
    <source>
        <dbReference type="Proteomes" id="UP000325286"/>
    </source>
</evidence>
<dbReference type="PROSITE" id="PS50011">
    <property type="entry name" value="PROTEIN_KINASE_DOM"/>
    <property type="match status" value="1"/>
</dbReference>
<dbReference type="EMBL" id="CP042914">
    <property type="protein sequence ID" value="QEG38345.1"/>
    <property type="molecule type" value="Genomic_DNA"/>
</dbReference>
<dbReference type="RefSeq" id="WP_068134424.1">
    <property type="nucleotide sequence ID" value="NZ_CP042914.1"/>
</dbReference>
<evidence type="ECO:0000256" key="6">
    <source>
        <dbReference type="SAM" id="Phobius"/>
    </source>
</evidence>
<dbReference type="PROSITE" id="PS00107">
    <property type="entry name" value="PROTEIN_KINASE_ATP"/>
    <property type="match status" value="1"/>
</dbReference>
<keyword evidence="2 5" id="KW-0547">Nucleotide-binding</keyword>
<gene>
    <name evidence="8" type="primary">pknB_2</name>
    <name evidence="8" type="ORF">UC8_03020</name>
</gene>
<keyword evidence="6" id="KW-0812">Transmembrane</keyword>
<dbReference type="SMART" id="SM00220">
    <property type="entry name" value="S_TKc"/>
    <property type="match status" value="1"/>
</dbReference>
<evidence type="ECO:0000256" key="5">
    <source>
        <dbReference type="PROSITE-ProRule" id="PRU10141"/>
    </source>
</evidence>
<evidence type="ECO:0000256" key="4">
    <source>
        <dbReference type="ARBA" id="ARBA00022840"/>
    </source>
</evidence>
<organism evidence="8 9">
    <name type="scientific">Roseimaritima ulvae</name>
    <dbReference type="NCBI Taxonomy" id="980254"/>
    <lineage>
        <taxon>Bacteria</taxon>
        <taxon>Pseudomonadati</taxon>
        <taxon>Planctomycetota</taxon>
        <taxon>Planctomycetia</taxon>
        <taxon>Pirellulales</taxon>
        <taxon>Pirellulaceae</taxon>
        <taxon>Roseimaritima</taxon>
    </lineage>
</organism>
<keyword evidence="6" id="KW-1133">Transmembrane helix</keyword>
<keyword evidence="6" id="KW-0472">Membrane</keyword>
<name>A0A5B9QLE2_9BACT</name>
<keyword evidence="3 8" id="KW-0418">Kinase</keyword>
<evidence type="ECO:0000256" key="3">
    <source>
        <dbReference type="ARBA" id="ARBA00022777"/>
    </source>
</evidence>
<evidence type="ECO:0000313" key="8">
    <source>
        <dbReference type="EMBL" id="QEG38345.1"/>
    </source>
</evidence>
<feature type="domain" description="Protein kinase" evidence="7">
    <location>
        <begin position="125"/>
        <end position="387"/>
    </location>
</feature>